<evidence type="ECO:0000313" key="3">
    <source>
        <dbReference type="Proteomes" id="UP001165565"/>
    </source>
</evidence>
<comment type="caution">
    <text evidence="2">The sequence shown here is derived from an EMBL/GenBank/DDBJ whole genome shotgun (WGS) entry which is preliminary data.</text>
</comment>
<evidence type="ECO:0000256" key="1">
    <source>
        <dbReference type="SAM" id="MobiDB-lite"/>
    </source>
</evidence>
<gene>
    <name evidence="2" type="ORF">NEE01_13990</name>
</gene>
<reference evidence="2" key="1">
    <citation type="submission" date="2022-06" db="EMBL/GenBank/DDBJ databases">
        <title>Sphingomonas sp. nov. isolated from rhizosphere soil of tomato.</title>
        <authorList>
            <person name="Dong H."/>
            <person name="Gao R."/>
        </authorList>
    </citation>
    <scope>NUCLEOTIDE SEQUENCE</scope>
    <source>
        <strain evidence="2">MMSM24</strain>
    </source>
</reference>
<dbReference type="AlphaFoldDB" id="A0AA41ZB19"/>
<dbReference type="Proteomes" id="UP001165565">
    <property type="component" value="Unassembled WGS sequence"/>
</dbReference>
<sequence length="55" mass="5994">MSELSNRVDGIAKPAILRADPGNPVDHEARDAVKRRKGRASASIARIREKLGDDI</sequence>
<organism evidence="2 3">
    <name type="scientific">Sphingomonas lycopersici</name>
    <dbReference type="NCBI Taxonomy" id="2951807"/>
    <lineage>
        <taxon>Bacteria</taxon>
        <taxon>Pseudomonadati</taxon>
        <taxon>Pseudomonadota</taxon>
        <taxon>Alphaproteobacteria</taxon>
        <taxon>Sphingomonadales</taxon>
        <taxon>Sphingomonadaceae</taxon>
        <taxon>Sphingomonas</taxon>
    </lineage>
</organism>
<name>A0AA41ZB19_9SPHN</name>
<proteinExistence type="predicted"/>
<protein>
    <submittedName>
        <fullName evidence="2">Uncharacterized protein</fullName>
    </submittedName>
</protein>
<dbReference type="RefSeq" id="WP_179513351.1">
    <property type="nucleotide sequence ID" value="NZ_JANFAV010000009.1"/>
</dbReference>
<dbReference type="EMBL" id="JANFAV010000009">
    <property type="protein sequence ID" value="MCW6535891.1"/>
    <property type="molecule type" value="Genomic_DNA"/>
</dbReference>
<evidence type="ECO:0000313" key="2">
    <source>
        <dbReference type="EMBL" id="MCW6535891.1"/>
    </source>
</evidence>
<accession>A0AA41ZB19</accession>
<feature type="region of interest" description="Disordered" evidence="1">
    <location>
        <begin position="15"/>
        <end position="44"/>
    </location>
</feature>
<keyword evidence="3" id="KW-1185">Reference proteome</keyword>